<dbReference type="AlphaFoldDB" id="A0AAV6VNW7"/>
<comment type="caution">
    <text evidence="7">The sequence shown here is derived from an EMBL/GenBank/DDBJ whole genome shotgun (WGS) entry which is preliminary data.</text>
</comment>
<proteinExistence type="predicted"/>
<dbReference type="Gene3D" id="1.20.1250.20">
    <property type="entry name" value="MFS general substrate transporter like domains"/>
    <property type="match status" value="2"/>
</dbReference>
<dbReference type="EMBL" id="JAFNEN010000041">
    <property type="protein sequence ID" value="KAG8198244.1"/>
    <property type="molecule type" value="Genomic_DNA"/>
</dbReference>
<dbReference type="InterPro" id="IPR011701">
    <property type="entry name" value="MFS"/>
</dbReference>
<keyword evidence="1 6" id="KW-0812">Transmembrane</keyword>
<evidence type="ECO:0000256" key="6">
    <source>
        <dbReference type="SAM" id="Phobius"/>
    </source>
</evidence>
<keyword evidence="3 6" id="KW-0472">Membrane</keyword>
<name>A0AAV6VNW7_9ARAC</name>
<feature type="transmembrane region" description="Helical" evidence="6">
    <location>
        <begin position="447"/>
        <end position="467"/>
    </location>
</feature>
<accession>A0AAV6VNW7</accession>
<reference evidence="7 8" key="1">
    <citation type="journal article" date="2022" name="Nat. Ecol. Evol.">
        <title>A masculinizing supergene underlies an exaggerated male reproductive morph in a spider.</title>
        <authorList>
            <person name="Hendrickx F."/>
            <person name="De Corte Z."/>
            <person name="Sonet G."/>
            <person name="Van Belleghem S.M."/>
            <person name="Kostlbacher S."/>
            <person name="Vangestel C."/>
        </authorList>
    </citation>
    <scope>NUCLEOTIDE SEQUENCE [LARGE SCALE GENOMIC DNA]</scope>
    <source>
        <strain evidence="7">W744_W776</strain>
    </source>
</reference>
<feature type="transmembrane region" description="Helical" evidence="6">
    <location>
        <begin position="136"/>
        <end position="153"/>
    </location>
</feature>
<evidence type="ECO:0000256" key="3">
    <source>
        <dbReference type="ARBA" id="ARBA00023136"/>
    </source>
</evidence>
<dbReference type="PANTHER" id="PTHR23121:SF10">
    <property type="entry name" value="MAJOR FACILITATOR SUPERFAMILY DOMAIN-CONTAINING PROTEIN 4A"/>
    <property type="match status" value="1"/>
</dbReference>
<feature type="transmembrane region" description="Helical" evidence="6">
    <location>
        <begin position="110"/>
        <end position="129"/>
    </location>
</feature>
<dbReference type="Pfam" id="PF07690">
    <property type="entry name" value="MFS_1"/>
    <property type="match status" value="1"/>
</dbReference>
<feature type="transmembrane region" description="Helical" evidence="6">
    <location>
        <begin position="201"/>
        <end position="219"/>
    </location>
</feature>
<feature type="region of interest" description="Disordered" evidence="5">
    <location>
        <begin position="1"/>
        <end position="39"/>
    </location>
</feature>
<evidence type="ECO:0000256" key="5">
    <source>
        <dbReference type="SAM" id="MobiDB-lite"/>
    </source>
</evidence>
<keyword evidence="8" id="KW-1185">Reference proteome</keyword>
<feature type="transmembrane region" description="Helical" evidence="6">
    <location>
        <begin position="260"/>
        <end position="280"/>
    </location>
</feature>
<feature type="transmembrane region" description="Helical" evidence="6">
    <location>
        <begin position="389"/>
        <end position="409"/>
    </location>
</feature>
<keyword evidence="2 6" id="KW-1133">Transmembrane helix</keyword>
<sequence length="572" mass="62413">MSQSLGSDYHSEGYPPQNEAQEEEKSAPMPEQVGGSQATGPPHPLKILAAGATIPISKREHFTILLWNNKHVTGTLCAVFWSFGMCVAFLGPTLLDLGCKTNTVFATMSWVFFSQSLFVLLGSACGGILVQRISHYILLVVSILMMCLTMAIIPFCQALWVLTFVLAIMGFFMGTTDTVANVSMIRIYGKDVSPFLQALHFFYGLGAFISPMIAQPFLLNEDCSPFIDNSTTPVHILDMNETLPAKTLAEAQRMTHIDNVFWIMSALMVPVAVLSLTLLGKDVYLRLIGKGDVNQNKQDAAVAAAADEKYDTSPVSRGQTIVITILCASLMFLYDGLQAIYGGYLYSYAVKGPVNLKKTNAAYLNALFWGSFTTGRLVSIALATRFAPAFMLGCNIVGCTLGMLFMLAFSNSKAVLIMGTMIIGLFMSSVFPTALSLTEEYIKVTPSITTFLVFGAALGEMFMPVILGHEFDRTGPITFLVTGVVLCFLSLIIYMAIFVVGHSIIRSTGSGGLFFGVSRFPDSGKGFGENTGLTTQHVRYYTRMESDTSENNLADPQYAESSFTEDNKWKQN</sequence>
<feature type="region of interest" description="Disordered" evidence="5">
    <location>
        <begin position="546"/>
        <end position="572"/>
    </location>
</feature>
<dbReference type="FunFam" id="1.20.1250.20:FF:000508">
    <property type="entry name" value="Sodium-dependent glucose transporter 1"/>
    <property type="match status" value="1"/>
</dbReference>
<dbReference type="Proteomes" id="UP000827092">
    <property type="component" value="Unassembled WGS sequence"/>
</dbReference>
<feature type="transmembrane region" description="Helical" evidence="6">
    <location>
        <begin position="321"/>
        <end position="341"/>
    </location>
</feature>
<dbReference type="SUPFAM" id="SSF103473">
    <property type="entry name" value="MFS general substrate transporter"/>
    <property type="match status" value="1"/>
</dbReference>
<protein>
    <recommendedName>
        <fullName evidence="4">Major facilitator superfamily domain-containing protein 4A</fullName>
    </recommendedName>
</protein>
<dbReference type="InterPro" id="IPR036259">
    <property type="entry name" value="MFS_trans_sf"/>
</dbReference>
<feature type="transmembrane region" description="Helical" evidence="6">
    <location>
        <begin position="479"/>
        <end position="500"/>
    </location>
</feature>
<feature type="transmembrane region" description="Helical" evidence="6">
    <location>
        <begin position="361"/>
        <end position="382"/>
    </location>
</feature>
<evidence type="ECO:0000256" key="4">
    <source>
        <dbReference type="ARBA" id="ARBA00040840"/>
    </source>
</evidence>
<evidence type="ECO:0000256" key="1">
    <source>
        <dbReference type="ARBA" id="ARBA00022692"/>
    </source>
</evidence>
<feature type="transmembrane region" description="Helical" evidence="6">
    <location>
        <begin position="72"/>
        <end position="90"/>
    </location>
</feature>
<feature type="compositionally biased region" description="Polar residues" evidence="5">
    <location>
        <begin position="549"/>
        <end position="564"/>
    </location>
</feature>
<dbReference type="GO" id="GO:0022857">
    <property type="term" value="F:transmembrane transporter activity"/>
    <property type="evidence" value="ECO:0007669"/>
    <property type="project" value="InterPro"/>
</dbReference>
<gene>
    <name evidence="7" type="ORF">JTE90_021501</name>
</gene>
<evidence type="ECO:0000313" key="8">
    <source>
        <dbReference type="Proteomes" id="UP000827092"/>
    </source>
</evidence>
<feature type="transmembrane region" description="Helical" evidence="6">
    <location>
        <begin position="159"/>
        <end position="180"/>
    </location>
</feature>
<organism evidence="7 8">
    <name type="scientific">Oedothorax gibbosus</name>
    <dbReference type="NCBI Taxonomy" id="931172"/>
    <lineage>
        <taxon>Eukaryota</taxon>
        <taxon>Metazoa</taxon>
        <taxon>Ecdysozoa</taxon>
        <taxon>Arthropoda</taxon>
        <taxon>Chelicerata</taxon>
        <taxon>Arachnida</taxon>
        <taxon>Araneae</taxon>
        <taxon>Araneomorphae</taxon>
        <taxon>Entelegynae</taxon>
        <taxon>Araneoidea</taxon>
        <taxon>Linyphiidae</taxon>
        <taxon>Erigoninae</taxon>
        <taxon>Oedothorax</taxon>
    </lineage>
</organism>
<evidence type="ECO:0000313" key="7">
    <source>
        <dbReference type="EMBL" id="KAG8198244.1"/>
    </source>
</evidence>
<evidence type="ECO:0000256" key="2">
    <source>
        <dbReference type="ARBA" id="ARBA00022989"/>
    </source>
</evidence>
<dbReference type="PANTHER" id="PTHR23121">
    <property type="entry name" value="SODIUM-DEPENDENT GLUCOSE TRANSPORTER 1"/>
    <property type="match status" value="1"/>
</dbReference>
<feature type="transmembrane region" description="Helical" evidence="6">
    <location>
        <begin position="415"/>
        <end position="435"/>
    </location>
</feature>